<reference evidence="3 4" key="1">
    <citation type="journal article" date="2017" name="Int. J. Syst. Evol. Microbiol.">
        <title>Roseitalea porphyridii gen. nov., sp. nov., isolated from a red alga, and reclassification of Hoeflea suaedae Chung et al. 2013 as Pseudohoeflea suaedae gen. nov., comb. nov.</title>
        <authorList>
            <person name="Hyeon J.W."/>
            <person name="Jeong S.E."/>
            <person name="Baek K."/>
            <person name="Jeon C.O."/>
        </authorList>
    </citation>
    <scope>NUCLEOTIDE SEQUENCE [LARGE SCALE GENOMIC DNA]</scope>
    <source>
        <strain evidence="3 4">MA7-20</strain>
    </source>
</reference>
<keyword evidence="4" id="KW-1185">Reference proteome</keyword>
<dbReference type="EMBL" id="CP036532">
    <property type="protein sequence ID" value="QBK29786.1"/>
    <property type="molecule type" value="Genomic_DNA"/>
</dbReference>
<evidence type="ECO:0000256" key="1">
    <source>
        <dbReference type="SAM" id="MobiDB-lite"/>
    </source>
</evidence>
<organism evidence="3 4">
    <name type="scientific">Roseitalea porphyridii</name>
    <dbReference type="NCBI Taxonomy" id="1852022"/>
    <lineage>
        <taxon>Bacteria</taxon>
        <taxon>Pseudomonadati</taxon>
        <taxon>Pseudomonadota</taxon>
        <taxon>Alphaproteobacteria</taxon>
        <taxon>Hyphomicrobiales</taxon>
        <taxon>Ahrensiaceae</taxon>
        <taxon>Roseitalea</taxon>
    </lineage>
</organism>
<feature type="signal peptide" evidence="2">
    <location>
        <begin position="1"/>
        <end position="25"/>
    </location>
</feature>
<feature type="chain" id="PRO_5020838509" evidence="2">
    <location>
        <begin position="26"/>
        <end position="115"/>
    </location>
</feature>
<protein>
    <submittedName>
        <fullName evidence="3">Uncharacterized protein</fullName>
    </submittedName>
</protein>
<dbReference type="GeneID" id="90766396"/>
<sequence length="115" mass="11984">MKRYLQAGSVSLALIFSSAATPAQAEDYGFVRTLMKYLETTVSDISEALIEKMGKGRPRAAPGIVPGFNPTPIPRIENIASEIAAVTGGSAGFYSGGSFKPPNPKLPDDGAGLPN</sequence>
<dbReference type="AlphaFoldDB" id="A0A4P6UZV4"/>
<dbReference type="RefSeq" id="WP_131615500.1">
    <property type="nucleotide sequence ID" value="NZ_CP036532.1"/>
</dbReference>
<proteinExistence type="predicted"/>
<keyword evidence="2" id="KW-0732">Signal</keyword>
<feature type="region of interest" description="Disordered" evidence="1">
    <location>
        <begin position="95"/>
        <end position="115"/>
    </location>
</feature>
<accession>A0A4P6UZV4</accession>
<evidence type="ECO:0000256" key="2">
    <source>
        <dbReference type="SAM" id="SignalP"/>
    </source>
</evidence>
<gene>
    <name evidence="3" type="ORF">E0E05_03725</name>
</gene>
<evidence type="ECO:0000313" key="4">
    <source>
        <dbReference type="Proteomes" id="UP000293719"/>
    </source>
</evidence>
<evidence type="ECO:0000313" key="3">
    <source>
        <dbReference type="EMBL" id="QBK29786.1"/>
    </source>
</evidence>
<dbReference type="Proteomes" id="UP000293719">
    <property type="component" value="Chromosome"/>
</dbReference>
<name>A0A4P6UZV4_9HYPH</name>
<dbReference type="KEGG" id="rpod:E0E05_03725"/>